<feature type="transmembrane region" description="Helical" evidence="7">
    <location>
        <begin position="131"/>
        <end position="151"/>
    </location>
</feature>
<dbReference type="GO" id="GO:0005886">
    <property type="term" value="C:plasma membrane"/>
    <property type="evidence" value="ECO:0007669"/>
    <property type="project" value="UniProtKB-SubCell"/>
</dbReference>
<evidence type="ECO:0000256" key="8">
    <source>
        <dbReference type="SAM" id="MobiDB-lite"/>
    </source>
</evidence>
<keyword evidence="9" id="KW-0969">Cilium</keyword>
<keyword evidence="9" id="KW-0966">Cell projection</keyword>
<proteinExistence type="inferred from homology"/>
<dbReference type="AlphaFoldDB" id="A0A4R1GIS8"/>
<keyword evidence="7" id="KW-0653">Protein transport</keyword>
<keyword evidence="3 7" id="KW-1003">Cell membrane</keyword>
<dbReference type="EMBL" id="SMFU01000008">
    <property type="protein sequence ID" value="TCK07081.1"/>
    <property type="molecule type" value="Genomic_DNA"/>
</dbReference>
<dbReference type="Gene3D" id="1.10.8.540">
    <property type="entry name" value="FHIPEP family, domain 3"/>
    <property type="match status" value="1"/>
</dbReference>
<feature type="transmembrane region" description="Helical" evidence="7">
    <location>
        <begin position="298"/>
        <end position="316"/>
    </location>
</feature>
<keyword evidence="7" id="KW-1006">Bacterial flagellum protein export</keyword>
<evidence type="ECO:0000313" key="9">
    <source>
        <dbReference type="EMBL" id="TCK07081.1"/>
    </source>
</evidence>
<dbReference type="Proteomes" id="UP000294546">
    <property type="component" value="Unassembled WGS sequence"/>
</dbReference>
<comment type="caution">
    <text evidence="7">Lacks conserved residue(s) required for the propagation of feature annotation.</text>
</comment>
<comment type="caution">
    <text evidence="9">The sequence shown here is derived from an EMBL/GenBank/DDBJ whole genome shotgun (WGS) entry which is preliminary data.</text>
</comment>
<dbReference type="InterPro" id="IPR042196">
    <property type="entry name" value="FHIPEP_4"/>
</dbReference>
<keyword evidence="9" id="KW-0282">Flagellum</keyword>
<comment type="similarity">
    <text evidence="2 7">Belongs to the FHIPEP (flagella/HR/invasion proteins export pore) family.</text>
</comment>
<feature type="transmembrane region" description="Helical" evidence="7">
    <location>
        <begin position="252"/>
        <end position="277"/>
    </location>
</feature>
<dbReference type="PROSITE" id="PS00994">
    <property type="entry name" value="FHIPEP"/>
    <property type="match status" value="1"/>
</dbReference>
<evidence type="ECO:0000256" key="1">
    <source>
        <dbReference type="ARBA" id="ARBA00004651"/>
    </source>
</evidence>
<sequence>MEWVFCHFFDGIGGVLDRTAILNNARSLSQGNLGIPLLLLVVLAMVTLPMPPFLLDVFFTFNIALSIVVLLVAIYALRPLDFGVFPTVLLAATLMRLALNVASTRVVLLYGHEGTGAAGKVIQAFGDVVVGGNYIVGVIVFAILVIINFVVVTKGAGRISEVSARFTLDAMPGKQMAIDADLNAGLISQDEARSRRAEVTQEADFYGAMDGASKFVRGDAVAGILILVINLFGGFGIGMLQHQLSFEQALQFYALLTIGDGLVAQIPSLLLSTAAAVMVTRANSDEGMGQQVFRQMFASPRALFVSALILGIMGSVPGMPHFAFLSLAAVAGGIGWYIVKQEEKRKQAQAEEAAAAPAERSEAEVAEDNRELGWDDVMPVDMVGLEVGYRLIPMVDKMQGGQLLNRIKGVRKKLSQELGFLVPSVHIRDNLDLLPGAYRITMMGVVVGEAEIYPDRELAINPGQVFGEVEGIKVKDPAFGLDAIWVEKPQKERAQTLGYTVVDASTVVATHINKVLQAQAHELLGHEEVQHLLDLLAEKSPKLVEELVPKKLSISVLLKVLQNLLMEQVPLKDFRTITESLAEAVNRTQDPLALTASVRISLSRLIVQTINGSAAELPVITLDPQLEQMLLGSMQQRQQGEDGLVLEPGMAERLQKSLAQAAQNQEMKGLPSVLLVSAPIRPLLAKFVRYGEQLIHVLSYQEVPENKNVTIVATVGGQNG</sequence>
<organism evidence="9 10">
    <name type="scientific">Marinobacterium mangrovicola</name>
    <dbReference type="NCBI Taxonomy" id="1476959"/>
    <lineage>
        <taxon>Bacteria</taxon>
        <taxon>Pseudomonadati</taxon>
        <taxon>Pseudomonadota</taxon>
        <taxon>Gammaproteobacteria</taxon>
        <taxon>Oceanospirillales</taxon>
        <taxon>Oceanospirillaceae</taxon>
        <taxon>Marinobacterium</taxon>
    </lineage>
</organism>
<dbReference type="PANTHER" id="PTHR30161:SF1">
    <property type="entry name" value="FLAGELLAR BIOSYNTHESIS PROTEIN FLHA-RELATED"/>
    <property type="match status" value="1"/>
</dbReference>
<dbReference type="InterPro" id="IPR025505">
    <property type="entry name" value="FHIPEP_CS"/>
</dbReference>
<evidence type="ECO:0000256" key="3">
    <source>
        <dbReference type="ARBA" id="ARBA00022475"/>
    </source>
</evidence>
<dbReference type="PRINTS" id="PR00949">
    <property type="entry name" value="TYPE3IMAPROT"/>
</dbReference>
<dbReference type="Pfam" id="PF00771">
    <property type="entry name" value="FHIPEP"/>
    <property type="match status" value="1"/>
</dbReference>
<dbReference type="InterPro" id="IPR006301">
    <property type="entry name" value="FlhA"/>
</dbReference>
<feature type="transmembrane region" description="Helical" evidence="7">
    <location>
        <begin position="220"/>
        <end position="240"/>
    </location>
</feature>
<feature type="transmembrane region" description="Helical" evidence="7">
    <location>
        <begin position="57"/>
        <end position="77"/>
    </location>
</feature>
<evidence type="ECO:0000256" key="7">
    <source>
        <dbReference type="RuleBase" id="RU364093"/>
    </source>
</evidence>
<dbReference type="InterPro" id="IPR042193">
    <property type="entry name" value="FHIPEP_3"/>
</dbReference>
<dbReference type="GO" id="GO:0009306">
    <property type="term" value="P:protein secretion"/>
    <property type="evidence" value="ECO:0007669"/>
    <property type="project" value="InterPro"/>
</dbReference>
<dbReference type="Gene3D" id="3.40.50.12790">
    <property type="entry name" value="FHIPEP family, domain 4"/>
    <property type="match status" value="1"/>
</dbReference>
<evidence type="ECO:0000256" key="4">
    <source>
        <dbReference type="ARBA" id="ARBA00022692"/>
    </source>
</evidence>
<evidence type="ECO:0000256" key="5">
    <source>
        <dbReference type="ARBA" id="ARBA00022989"/>
    </source>
</evidence>
<evidence type="ECO:0000256" key="6">
    <source>
        <dbReference type="ARBA" id="ARBA00023136"/>
    </source>
</evidence>
<keyword evidence="7" id="KW-1005">Bacterial flagellum biogenesis</keyword>
<dbReference type="PIRSF" id="PIRSF005419">
    <property type="entry name" value="FlhA"/>
    <property type="match status" value="1"/>
</dbReference>
<accession>A0A4R1GIS8</accession>
<gene>
    <name evidence="7" type="primary">flhA</name>
    <name evidence="9" type="ORF">CLV83_1938</name>
</gene>
<feature type="compositionally biased region" description="Basic and acidic residues" evidence="8">
    <location>
        <begin position="359"/>
        <end position="368"/>
    </location>
</feature>
<keyword evidence="4 7" id="KW-0812">Transmembrane</keyword>
<evidence type="ECO:0000256" key="2">
    <source>
        <dbReference type="ARBA" id="ARBA00008835"/>
    </source>
</evidence>
<dbReference type="InterPro" id="IPR042194">
    <property type="entry name" value="FHIPEP_1"/>
</dbReference>
<feature type="transmembrane region" description="Helical" evidence="7">
    <location>
        <begin position="33"/>
        <end position="51"/>
    </location>
</feature>
<comment type="subcellular location">
    <subcellularLocation>
        <location evidence="1 7">Cell membrane</location>
        <topology evidence="1 7">Multi-pass membrane protein</topology>
    </subcellularLocation>
</comment>
<keyword evidence="6 7" id="KW-0472">Membrane</keyword>
<dbReference type="PANTHER" id="PTHR30161">
    <property type="entry name" value="FLAGELLAR EXPORT PROTEIN, MEMBRANE FLHA SUBUNIT-RELATED"/>
    <property type="match status" value="1"/>
</dbReference>
<protein>
    <recommendedName>
        <fullName evidence="7">Flagellar biosynthesis protein FlhA</fullName>
    </recommendedName>
</protein>
<dbReference type="InterPro" id="IPR001712">
    <property type="entry name" value="T3SS_FHIPEP"/>
</dbReference>
<feature type="region of interest" description="Disordered" evidence="8">
    <location>
        <begin position="349"/>
        <end position="368"/>
    </location>
</feature>
<reference evidence="9 10" key="1">
    <citation type="submission" date="2019-03" db="EMBL/GenBank/DDBJ databases">
        <title>Genomic Encyclopedia of Archaeal and Bacterial Type Strains, Phase II (KMG-II): from individual species to whole genera.</title>
        <authorList>
            <person name="Goeker M."/>
        </authorList>
    </citation>
    <scope>NUCLEOTIDE SEQUENCE [LARGE SCALE GENOMIC DNA]</scope>
    <source>
        <strain evidence="9 10">DSM 27697</strain>
    </source>
</reference>
<keyword evidence="5 7" id="KW-1133">Transmembrane helix</keyword>
<dbReference type="GO" id="GO:0044780">
    <property type="term" value="P:bacterial-type flagellum assembly"/>
    <property type="evidence" value="ECO:0007669"/>
    <property type="project" value="InterPro"/>
</dbReference>
<comment type="function">
    <text evidence="7">Required for formation of the rod structure of the flagellar apparatus. Together with FliI and FliH, may constitute the export apparatus of flagellin.</text>
</comment>
<keyword evidence="7" id="KW-0813">Transport</keyword>
<dbReference type="Gene3D" id="3.40.30.60">
    <property type="entry name" value="FHIPEP family, domain 1"/>
    <property type="match status" value="1"/>
</dbReference>
<name>A0A4R1GIS8_9GAMM</name>
<evidence type="ECO:0000313" key="10">
    <source>
        <dbReference type="Proteomes" id="UP000294546"/>
    </source>
</evidence>
<keyword evidence="10" id="KW-1185">Reference proteome</keyword>
<dbReference type="NCBIfam" id="TIGR01398">
    <property type="entry name" value="FlhA"/>
    <property type="match status" value="1"/>
</dbReference>